<dbReference type="GO" id="GO:0006633">
    <property type="term" value="P:fatty acid biosynthetic process"/>
    <property type="evidence" value="ECO:0007669"/>
    <property type="project" value="TreeGrafter"/>
</dbReference>
<dbReference type="PANTHER" id="PTHR43775:SF51">
    <property type="entry name" value="INACTIVE PHENOLPHTHIOCEROL SYNTHESIS POLYKETIDE SYNTHASE TYPE I PKS1-RELATED"/>
    <property type="match status" value="1"/>
</dbReference>
<protein>
    <submittedName>
        <fullName evidence="2">Polyketide synthase</fullName>
    </submittedName>
</protein>
<dbReference type="Gene3D" id="3.40.366.10">
    <property type="entry name" value="Malonyl-Coenzyme A Acyl Carrier Protein, domain 2"/>
    <property type="match status" value="1"/>
</dbReference>
<dbReference type="AlphaFoldDB" id="A0A5B1AQA8"/>
<dbReference type="SUPFAM" id="SSF52151">
    <property type="entry name" value="FabD/lysophospholipase-like"/>
    <property type="match status" value="1"/>
</dbReference>
<name>A0A5B1AQA8_MYCSI</name>
<proteinExistence type="predicted"/>
<evidence type="ECO:0000313" key="3">
    <source>
        <dbReference type="Proteomes" id="UP000324701"/>
    </source>
</evidence>
<dbReference type="InterPro" id="IPR001227">
    <property type="entry name" value="Ac_transferase_dom_sf"/>
</dbReference>
<gene>
    <name evidence="2" type="ORF">F0Q45_27105</name>
</gene>
<dbReference type="PANTHER" id="PTHR43775">
    <property type="entry name" value="FATTY ACID SYNTHASE"/>
    <property type="match status" value="1"/>
</dbReference>
<feature type="non-terminal residue" evidence="2">
    <location>
        <position position="97"/>
    </location>
</feature>
<dbReference type="InterPro" id="IPR016035">
    <property type="entry name" value="Acyl_Trfase/lysoPLipase"/>
</dbReference>
<keyword evidence="1" id="KW-0808">Transferase</keyword>
<accession>A0A5B1AQA8</accession>
<dbReference type="EMBL" id="VTZN01000614">
    <property type="protein sequence ID" value="KAA1238052.1"/>
    <property type="molecule type" value="Genomic_DNA"/>
</dbReference>
<dbReference type="Gene3D" id="3.30.70.3290">
    <property type="match status" value="1"/>
</dbReference>
<sequence>MGYWVEHVRKPVRFADGVAQAEALGATTFVEVGPHAGLAGAVPLLAKNRPEAQFLLTGLGRLFTDGVAINWQHVFNGLAAHRVELPTYAFTRQRYWL</sequence>
<reference evidence="2 3" key="1">
    <citation type="submission" date="2019-09" db="EMBL/GenBank/DDBJ databases">
        <title>Report of infection by Mycobacterium simiae a patient suffering from pulmonary tuberculosis.</title>
        <authorList>
            <person name="Mohanty P.S."/>
            <person name="Bansal A.K."/>
            <person name="Singh H."/>
            <person name="Sharma S."/>
            <person name="Patil S.A."/>
            <person name="Upadhaya P."/>
            <person name="Singh P.K."/>
            <person name="Kumar D."/>
            <person name="Kumar S."/>
            <person name="Singh R.K."/>
            <person name="Chaudhary B."/>
        </authorList>
    </citation>
    <scope>NUCLEOTIDE SEQUENCE [LARGE SCALE GENOMIC DNA]</scope>
    <source>
        <strain evidence="2 3">JAL-560-SIM</strain>
    </source>
</reference>
<evidence type="ECO:0000313" key="2">
    <source>
        <dbReference type="EMBL" id="KAA1238052.1"/>
    </source>
</evidence>
<dbReference type="Proteomes" id="UP000324701">
    <property type="component" value="Unassembled WGS sequence"/>
</dbReference>
<dbReference type="InterPro" id="IPR050091">
    <property type="entry name" value="PKS_NRPS_Biosynth_Enz"/>
</dbReference>
<dbReference type="GO" id="GO:0004312">
    <property type="term" value="F:fatty acid synthase activity"/>
    <property type="evidence" value="ECO:0007669"/>
    <property type="project" value="TreeGrafter"/>
</dbReference>
<evidence type="ECO:0000256" key="1">
    <source>
        <dbReference type="ARBA" id="ARBA00022679"/>
    </source>
</evidence>
<keyword evidence="3" id="KW-1185">Reference proteome</keyword>
<comment type="caution">
    <text evidence="2">The sequence shown here is derived from an EMBL/GenBank/DDBJ whole genome shotgun (WGS) entry which is preliminary data.</text>
</comment>
<organism evidence="2 3">
    <name type="scientific">Mycobacterium simiae</name>
    <name type="common">Mycobacterium habana</name>
    <dbReference type="NCBI Taxonomy" id="1784"/>
    <lineage>
        <taxon>Bacteria</taxon>
        <taxon>Bacillati</taxon>
        <taxon>Actinomycetota</taxon>
        <taxon>Actinomycetes</taxon>
        <taxon>Mycobacteriales</taxon>
        <taxon>Mycobacteriaceae</taxon>
        <taxon>Mycobacterium</taxon>
        <taxon>Mycobacterium simiae complex</taxon>
    </lineage>
</organism>